<protein>
    <submittedName>
        <fullName evidence="1">Replication origin-binding protein</fullName>
    </submittedName>
</protein>
<dbReference type="EMBL" id="GBHO01005700">
    <property type="protein sequence ID" value="JAG37904.1"/>
    <property type="molecule type" value="Transcribed_RNA"/>
</dbReference>
<feature type="non-terminal residue" evidence="1">
    <location>
        <position position="1"/>
    </location>
</feature>
<reference evidence="1" key="2">
    <citation type="submission" date="2014-07" db="EMBL/GenBank/DDBJ databases">
        <authorList>
            <person name="Hull J."/>
        </authorList>
    </citation>
    <scope>NUCLEOTIDE SEQUENCE</scope>
</reference>
<reference evidence="1" key="1">
    <citation type="journal article" date="2014" name="PLoS ONE">
        <title>Transcriptome-Based Identification of ABC Transporters in the Western Tarnished Plant Bug Lygus hesperus.</title>
        <authorList>
            <person name="Hull J.J."/>
            <person name="Chaney K."/>
            <person name="Geib S.M."/>
            <person name="Fabrick J.A."/>
            <person name="Brent C.S."/>
            <person name="Walsh D."/>
            <person name="Lavine L.C."/>
        </authorList>
    </citation>
    <scope>NUCLEOTIDE SEQUENCE</scope>
</reference>
<sequence>FKKLNCLPLPAMFVYISLSYVKRNVSYGSLLLGWLSDTSPSFHYLLQLRCLVHCIEGGVSQQRRNFGAFFQLVHFVKSWLSITGLKSVHSPLTIFILTVLSNADGWDVTATI</sequence>
<evidence type="ECO:0000313" key="1">
    <source>
        <dbReference type="EMBL" id="JAG37904.1"/>
    </source>
</evidence>
<organism evidence="1">
    <name type="scientific">Lygus hesperus</name>
    <name type="common">Western plant bug</name>
    <dbReference type="NCBI Taxonomy" id="30085"/>
    <lineage>
        <taxon>Eukaryota</taxon>
        <taxon>Metazoa</taxon>
        <taxon>Ecdysozoa</taxon>
        <taxon>Arthropoda</taxon>
        <taxon>Hexapoda</taxon>
        <taxon>Insecta</taxon>
        <taxon>Pterygota</taxon>
        <taxon>Neoptera</taxon>
        <taxon>Paraneoptera</taxon>
        <taxon>Hemiptera</taxon>
        <taxon>Heteroptera</taxon>
        <taxon>Panheteroptera</taxon>
        <taxon>Cimicomorpha</taxon>
        <taxon>Miridae</taxon>
        <taxon>Mirini</taxon>
        <taxon>Lygus</taxon>
    </lineage>
</organism>
<gene>
    <name evidence="1" type="ORF">CM83_4623</name>
</gene>
<accession>A0A0A9Z0B0</accession>
<proteinExistence type="predicted"/>
<dbReference type="AlphaFoldDB" id="A0A0A9Z0B0"/>
<name>A0A0A9Z0B0_LYGHE</name>